<proteinExistence type="inferred from homology"/>
<evidence type="ECO:0000256" key="2">
    <source>
        <dbReference type="SAM" id="MobiDB-lite"/>
    </source>
</evidence>
<dbReference type="InterPro" id="IPR000340">
    <property type="entry name" value="Dual-sp_phosphatase_cat-dom"/>
</dbReference>
<dbReference type="Gene3D" id="3.90.190.10">
    <property type="entry name" value="Protein tyrosine phosphatase superfamily"/>
    <property type="match status" value="1"/>
</dbReference>
<dbReference type="PROSITE" id="PS50056">
    <property type="entry name" value="TYR_PHOSPHATASE_2"/>
    <property type="match status" value="1"/>
</dbReference>
<dbReference type="PANTHER" id="PTHR46588:SF1">
    <property type="entry name" value="SERINE_THREONINE_TYROSINE-INTERACTING PROTEIN"/>
    <property type="match status" value="1"/>
</dbReference>
<comment type="caution">
    <text evidence="4">The sequence shown here is derived from an EMBL/GenBank/DDBJ whole genome shotgun (WGS) entry which is preliminary data.</text>
</comment>
<dbReference type="GO" id="GO:1990444">
    <property type="term" value="F:F-box domain binding"/>
    <property type="evidence" value="ECO:0007669"/>
    <property type="project" value="TreeGrafter"/>
</dbReference>
<accession>A0A1V9ZEC2</accession>
<gene>
    <name evidence="4" type="ORF">ACHHYP_16019</name>
</gene>
<dbReference type="GO" id="GO:0070372">
    <property type="term" value="P:regulation of ERK1 and ERK2 cascade"/>
    <property type="evidence" value="ECO:0007669"/>
    <property type="project" value="TreeGrafter"/>
</dbReference>
<dbReference type="STRING" id="1202772.A0A1V9ZEC2"/>
<dbReference type="Proteomes" id="UP000243579">
    <property type="component" value="Unassembled WGS sequence"/>
</dbReference>
<dbReference type="GO" id="GO:0005654">
    <property type="term" value="C:nucleoplasm"/>
    <property type="evidence" value="ECO:0007669"/>
    <property type="project" value="TreeGrafter"/>
</dbReference>
<evidence type="ECO:0000259" key="3">
    <source>
        <dbReference type="PROSITE" id="PS50056"/>
    </source>
</evidence>
<evidence type="ECO:0000313" key="4">
    <source>
        <dbReference type="EMBL" id="OQR96338.1"/>
    </source>
</evidence>
<dbReference type="PANTHER" id="PTHR46588">
    <property type="entry name" value="SERINE/THREONINE/TYROSINE-INTERACTING PROTEIN"/>
    <property type="match status" value="1"/>
</dbReference>
<dbReference type="EMBL" id="JNBR01000147">
    <property type="protein sequence ID" value="OQR96338.1"/>
    <property type="molecule type" value="Genomic_DNA"/>
</dbReference>
<dbReference type="GO" id="GO:0005737">
    <property type="term" value="C:cytoplasm"/>
    <property type="evidence" value="ECO:0007669"/>
    <property type="project" value="TreeGrafter"/>
</dbReference>
<name>A0A1V9ZEC2_ACHHY</name>
<dbReference type="Pfam" id="PF00782">
    <property type="entry name" value="DSPc"/>
    <property type="match status" value="1"/>
</dbReference>
<dbReference type="SUPFAM" id="SSF52799">
    <property type="entry name" value="(Phosphotyrosine protein) phosphatases II"/>
    <property type="match status" value="1"/>
</dbReference>
<dbReference type="InterPro" id="IPR052449">
    <property type="entry name" value="STYX-Interacting_Phosphatase"/>
</dbReference>
<evidence type="ECO:0000256" key="1">
    <source>
        <dbReference type="ARBA" id="ARBA00009649"/>
    </source>
</evidence>
<reference evidence="4 5" key="1">
    <citation type="journal article" date="2014" name="Genome Biol. Evol.">
        <title>The secreted proteins of Achlya hypogyna and Thraustotheca clavata identify the ancestral oomycete secretome and reveal gene acquisitions by horizontal gene transfer.</title>
        <authorList>
            <person name="Misner I."/>
            <person name="Blouin N."/>
            <person name="Leonard G."/>
            <person name="Richards T.A."/>
            <person name="Lane C.E."/>
        </authorList>
    </citation>
    <scope>NUCLEOTIDE SEQUENCE [LARGE SCALE GENOMIC DNA]</scope>
    <source>
        <strain evidence="4 5">ATCC 48635</strain>
    </source>
</reference>
<comment type="similarity">
    <text evidence="1">Belongs to the protein-tyrosine phosphatase family. Non-receptor class subfamily.</text>
</comment>
<dbReference type="InterPro" id="IPR000387">
    <property type="entry name" value="Tyr_Pase_dom"/>
</dbReference>
<keyword evidence="5" id="KW-1185">Reference proteome</keyword>
<evidence type="ECO:0000313" key="5">
    <source>
        <dbReference type="Proteomes" id="UP000243579"/>
    </source>
</evidence>
<sequence>MDSNEPLNARRERKRDRDRAHKRLQREQFKAERQLLLDSIRALQKKYYAHQGTLLPWRDVAAGLHDETQESIAENKRLRHATNQYAELLPRLQVWLRRMHIQRLPVQTFESKWSMYLPQDPDIRRIGYDWIAQHMLATTNLYLAPAAFPVALENSVKIEWSLHGGTVTTQTVVPATVDQTSKALWMLNRAAVEYGPESFLSETSCQSLFSSDGADATVYNRELYRGSSTNILHRRIVQDHRTIIMYRWIEDDTLYPILNGPSASAVQEWNEIRAISTTHSLLRTVAVETLAMTTLTSFRDIVRLLKWPCSLDDISSESRAHRVLIARGYWMAKTSKALLEDILQSMSDPDPTRLCLLFGPSMGSPVVRVRSLRFFIALYTAYARYRRNIGGNGLANAFELRHVEFEEQLENLYLLVVHAPCVGDEVLATVQAALIEIMRELRLHFFSSMRSYITRERVSIAVASDKQQVTPGLWIGSTISFADMLVEAGKFPRHFLAVSSTATGDSSFMGQLGPQDTFETLSMDKTETIDWAALVSLVSEKLDKGNTVLVFCETGVSWSGAVCIAFVMKMYFLPYPDAVAVVQAARRFVEPAPPLDASLRAYAGTITVNADTIQLF</sequence>
<dbReference type="OrthoDB" id="64856at2759"/>
<feature type="domain" description="Tyrosine specific protein phosphatases" evidence="3">
    <location>
        <begin position="529"/>
        <end position="586"/>
    </location>
</feature>
<dbReference type="InterPro" id="IPR020422">
    <property type="entry name" value="TYR_PHOSPHATASE_DUAL_dom"/>
</dbReference>
<dbReference type="SMART" id="SM00195">
    <property type="entry name" value="DSPc"/>
    <property type="match status" value="1"/>
</dbReference>
<dbReference type="InterPro" id="IPR029021">
    <property type="entry name" value="Prot-tyrosine_phosphatase-like"/>
</dbReference>
<dbReference type="AlphaFoldDB" id="A0A1V9ZEC2"/>
<dbReference type="GO" id="GO:0062026">
    <property type="term" value="P:negative regulation of SCF-dependent proteasomal ubiquitin-dependent catabolic process"/>
    <property type="evidence" value="ECO:0007669"/>
    <property type="project" value="TreeGrafter"/>
</dbReference>
<protein>
    <recommendedName>
        <fullName evidence="3">Tyrosine specific protein phosphatases domain-containing protein</fullName>
    </recommendedName>
</protein>
<dbReference type="CDD" id="cd14498">
    <property type="entry name" value="DSP"/>
    <property type="match status" value="1"/>
</dbReference>
<organism evidence="4 5">
    <name type="scientific">Achlya hypogyna</name>
    <name type="common">Oomycete</name>
    <name type="synonym">Protoachlya hypogyna</name>
    <dbReference type="NCBI Taxonomy" id="1202772"/>
    <lineage>
        <taxon>Eukaryota</taxon>
        <taxon>Sar</taxon>
        <taxon>Stramenopiles</taxon>
        <taxon>Oomycota</taxon>
        <taxon>Saprolegniomycetes</taxon>
        <taxon>Saprolegniales</taxon>
        <taxon>Achlyaceae</taxon>
        <taxon>Achlya</taxon>
    </lineage>
</organism>
<feature type="region of interest" description="Disordered" evidence="2">
    <location>
        <begin position="1"/>
        <end position="24"/>
    </location>
</feature>
<feature type="compositionally biased region" description="Basic and acidic residues" evidence="2">
    <location>
        <begin position="15"/>
        <end position="24"/>
    </location>
</feature>